<keyword evidence="1" id="KW-0067">ATP-binding</keyword>
<dbReference type="Pfam" id="PF14397">
    <property type="entry name" value="ATPgrasp_ST"/>
    <property type="match status" value="1"/>
</dbReference>
<gene>
    <name evidence="3" type="ORF">NCTC12410_00417</name>
</gene>
<proteinExistence type="predicted"/>
<evidence type="ECO:0000313" key="4">
    <source>
        <dbReference type="Proteomes" id="UP000254841"/>
    </source>
</evidence>
<dbReference type="PROSITE" id="PS50975">
    <property type="entry name" value="ATP_GRASP"/>
    <property type="match status" value="1"/>
</dbReference>
<name>A0A377J483_9HELI</name>
<evidence type="ECO:0000256" key="1">
    <source>
        <dbReference type="PROSITE-ProRule" id="PRU00409"/>
    </source>
</evidence>
<evidence type="ECO:0000313" key="3">
    <source>
        <dbReference type="EMBL" id="STO96603.1"/>
    </source>
</evidence>
<feature type="domain" description="ATP-grasp" evidence="2">
    <location>
        <begin position="145"/>
        <end position="376"/>
    </location>
</feature>
<keyword evidence="1" id="KW-0547">Nucleotide-binding</keyword>
<dbReference type="AlphaFoldDB" id="A0A377J483"/>
<dbReference type="EMBL" id="UGHV01000001">
    <property type="protein sequence ID" value="STO96603.1"/>
    <property type="molecule type" value="Genomic_DNA"/>
</dbReference>
<dbReference type="SUPFAM" id="SSF56059">
    <property type="entry name" value="Glutathione synthetase ATP-binding domain-like"/>
    <property type="match status" value="1"/>
</dbReference>
<dbReference type="Proteomes" id="UP000254841">
    <property type="component" value="Unassembled WGS sequence"/>
</dbReference>
<accession>A0A377J483</accession>
<reference evidence="3 4" key="1">
    <citation type="submission" date="2018-06" db="EMBL/GenBank/DDBJ databases">
        <authorList>
            <consortium name="Pathogen Informatics"/>
            <person name="Doyle S."/>
        </authorList>
    </citation>
    <scope>NUCLEOTIDE SEQUENCE [LARGE SCALE GENOMIC DNA]</scope>
    <source>
        <strain evidence="3 4">NCTC12410</strain>
    </source>
</reference>
<dbReference type="InterPro" id="IPR011761">
    <property type="entry name" value="ATP-grasp"/>
</dbReference>
<organism evidence="3 4">
    <name type="scientific">Helicobacter canis</name>
    <dbReference type="NCBI Taxonomy" id="29419"/>
    <lineage>
        <taxon>Bacteria</taxon>
        <taxon>Pseudomonadati</taxon>
        <taxon>Campylobacterota</taxon>
        <taxon>Epsilonproteobacteria</taxon>
        <taxon>Campylobacterales</taxon>
        <taxon>Helicobacteraceae</taxon>
        <taxon>Helicobacter</taxon>
    </lineage>
</organism>
<dbReference type="OrthoDB" id="8736147at2"/>
<dbReference type="GO" id="GO:0046872">
    <property type="term" value="F:metal ion binding"/>
    <property type="evidence" value="ECO:0007669"/>
    <property type="project" value="InterPro"/>
</dbReference>
<dbReference type="GO" id="GO:0005524">
    <property type="term" value="F:ATP binding"/>
    <property type="evidence" value="ECO:0007669"/>
    <property type="project" value="UniProtKB-UniRule"/>
</dbReference>
<protein>
    <recommendedName>
        <fullName evidence="2">ATP-grasp domain-containing protein</fullName>
    </recommendedName>
</protein>
<sequence length="385" mass="43453">MLKPLAKSLYKRAKSAYHTHQAMKYFDQKTQNYLAIHKHLSPLPEPAKQEALAFWQPLLPKHRLRHTLSWHTIIYNSNRFCPSHPAYLDNAFYYLTLLPYLNTQGYAKALADKNYYDALFSTYNRPSTIARRINGSYYVLDSSKPKSSALESTPNPLRHKIISQADFIQLVRSSTPCVIKPTRASETGSGSNIRLLESTLDKDELESLLRHYPSDFIVQDKIAQAPFLSALNPTSINTIRIVSLLYEGSFSIVSATLLVGEDGLTSNGGHFRIGIDMDSGLLRDFIIRGKGEPIAALPNAKDLSYKSTPIPSFKELLAMTRDMHSLLPHFGLIGWDFTLDSTNKPLFIEINPDVPGCEIMEQLNEPMFKNHQEIITSAATHHAKY</sequence>
<dbReference type="RefSeq" id="WP_115010930.1">
    <property type="nucleotide sequence ID" value="NZ_UGHV01000001.1"/>
</dbReference>
<dbReference type="InterPro" id="IPR039523">
    <property type="entry name" value="RimK-rel_E_lig_ATP-grasp"/>
</dbReference>
<evidence type="ECO:0000259" key="2">
    <source>
        <dbReference type="PROSITE" id="PS50975"/>
    </source>
</evidence>